<gene>
    <name evidence="8" type="primary">tyrB</name>
    <name evidence="8" type="ORF">5H7_047</name>
</gene>
<dbReference type="InterPro" id="IPR015421">
    <property type="entry name" value="PyrdxlP-dep_Trfase_major"/>
</dbReference>
<dbReference type="AlphaFoldDB" id="A0A0N9HN11"/>
<dbReference type="PANTHER" id="PTHR11879:SF22">
    <property type="entry name" value="ASPARTATE AMINOTRANSFERASE, MITOCHONDRIAL"/>
    <property type="match status" value="1"/>
</dbReference>
<dbReference type="GO" id="GO:0042802">
    <property type="term" value="F:identical protein binding"/>
    <property type="evidence" value="ECO:0007669"/>
    <property type="project" value="TreeGrafter"/>
</dbReference>
<reference evidence="8" key="1">
    <citation type="submission" date="2016-04" db="EMBL/GenBank/DDBJ databases">
        <title>Exploring the genomic information of specific uncultured soil bacteria through a new metagenomic library-based strategy.</title>
        <authorList>
            <person name="Liu Y."/>
            <person name="Zhang R."/>
        </authorList>
    </citation>
    <scope>NUCLEOTIDE SEQUENCE</scope>
</reference>
<dbReference type="EMBL" id="KT342858">
    <property type="protein sequence ID" value="ALG05348.2"/>
    <property type="molecule type" value="Genomic_DNA"/>
</dbReference>
<accession>A0A0N9HN11</accession>
<dbReference type="InterPro" id="IPR004839">
    <property type="entry name" value="Aminotransferase_I/II_large"/>
</dbReference>
<dbReference type="GO" id="GO:0030170">
    <property type="term" value="F:pyridoxal phosphate binding"/>
    <property type="evidence" value="ECO:0007669"/>
    <property type="project" value="InterPro"/>
</dbReference>
<comment type="similarity">
    <text evidence="2">Belongs to the class-I pyridoxal-phosphate-dependent aminotransferase family.</text>
</comment>
<dbReference type="GO" id="GO:0004069">
    <property type="term" value="F:L-aspartate:2-oxoglutarate aminotransferase activity"/>
    <property type="evidence" value="ECO:0007669"/>
    <property type="project" value="TreeGrafter"/>
</dbReference>
<feature type="domain" description="Aminotransferase class I/classII large" evidence="7">
    <location>
        <begin position="1"/>
        <end position="231"/>
    </location>
</feature>
<keyword evidence="5" id="KW-0808">Transferase</keyword>
<comment type="subunit">
    <text evidence="3">Homodimer.</text>
</comment>
<dbReference type="PRINTS" id="PR00799">
    <property type="entry name" value="TRANSAMINASE"/>
</dbReference>
<sequence>MAALRAAIGEAEEGDAFLLHGCCHNPTGIDYTNADWDEISGLLAGNKLLPILDLAYQGLGRGMEEDAYGVRRVVAAVPEAIVAYSCDKNFGLYRDRTGALYVMMASKDLLPAAMSNAHALARATWSQPPDHGAAAVRIVLEDPKLTAQWLDELDTMRERMRQVRAKLAASGKTGGVDLTPVGGQNGLFSIIPFTADQVQAMRADHGIYFAASGRINVAGLTLGNIDQFIAAVAKVTG</sequence>
<evidence type="ECO:0000313" key="8">
    <source>
        <dbReference type="EMBL" id="ALG05348.2"/>
    </source>
</evidence>
<dbReference type="Pfam" id="PF00155">
    <property type="entry name" value="Aminotran_1_2"/>
    <property type="match status" value="1"/>
</dbReference>
<protein>
    <submittedName>
        <fullName evidence="8">Aromatic-amino-acid transaminase</fullName>
    </submittedName>
</protein>
<evidence type="ECO:0000256" key="6">
    <source>
        <dbReference type="ARBA" id="ARBA00022898"/>
    </source>
</evidence>
<comment type="cofactor">
    <cofactor evidence="1">
        <name>pyridoxal 5'-phosphate</name>
        <dbReference type="ChEBI" id="CHEBI:597326"/>
    </cofactor>
</comment>
<evidence type="ECO:0000256" key="4">
    <source>
        <dbReference type="ARBA" id="ARBA00022576"/>
    </source>
</evidence>
<dbReference type="Gene3D" id="3.90.1150.10">
    <property type="entry name" value="Aspartate Aminotransferase, domain 1"/>
    <property type="match status" value="1"/>
</dbReference>
<evidence type="ECO:0000256" key="2">
    <source>
        <dbReference type="ARBA" id="ARBA00007441"/>
    </source>
</evidence>
<dbReference type="InterPro" id="IPR000796">
    <property type="entry name" value="Asp_trans"/>
</dbReference>
<dbReference type="GO" id="GO:0005829">
    <property type="term" value="C:cytosol"/>
    <property type="evidence" value="ECO:0007669"/>
    <property type="project" value="TreeGrafter"/>
</dbReference>
<evidence type="ECO:0000259" key="7">
    <source>
        <dbReference type="Pfam" id="PF00155"/>
    </source>
</evidence>
<organism evidence="8">
    <name type="scientific">uncultured bacterium 5H7</name>
    <dbReference type="NCBI Taxonomy" id="1701327"/>
    <lineage>
        <taxon>Bacteria</taxon>
        <taxon>environmental samples</taxon>
    </lineage>
</organism>
<evidence type="ECO:0000256" key="3">
    <source>
        <dbReference type="ARBA" id="ARBA00011738"/>
    </source>
</evidence>
<keyword evidence="4" id="KW-0032">Aminotransferase</keyword>
<evidence type="ECO:0000256" key="1">
    <source>
        <dbReference type="ARBA" id="ARBA00001933"/>
    </source>
</evidence>
<dbReference type="PANTHER" id="PTHR11879">
    <property type="entry name" value="ASPARTATE AMINOTRANSFERASE"/>
    <property type="match status" value="1"/>
</dbReference>
<keyword evidence="6" id="KW-0663">Pyridoxal phosphate</keyword>
<dbReference type="GO" id="GO:0004838">
    <property type="term" value="F:L-tyrosine-2-oxoglutarate transaminase activity"/>
    <property type="evidence" value="ECO:0007669"/>
    <property type="project" value="TreeGrafter"/>
</dbReference>
<dbReference type="Gene3D" id="3.40.640.10">
    <property type="entry name" value="Type I PLP-dependent aspartate aminotransferase-like (Major domain)"/>
    <property type="match status" value="1"/>
</dbReference>
<dbReference type="GO" id="GO:0033585">
    <property type="term" value="P:L-phenylalanine biosynthetic process from chorismate via phenylpyruvate"/>
    <property type="evidence" value="ECO:0007669"/>
    <property type="project" value="TreeGrafter"/>
</dbReference>
<dbReference type="InterPro" id="IPR015422">
    <property type="entry name" value="PyrdxlP-dep_Trfase_small"/>
</dbReference>
<evidence type="ECO:0000256" key="5">
    <source>
        <dbReference type="ARBA" id="ARBA00022679"/>
    </source>
</evidence>
<dbReference type="SUPFAM" id="SSF53383">
    <property type="entry name" value="PLP-dependent transferases"/>
    <property type="match status" value="1"/>
</dbReference>
<name>A0A0N9HN11_9BACT</name>
<dbReference type="InterPro" id="IPR015424">
    <property type="entry name" value="PyrdxlP-dep_Trfase"/>
</dbReference>
<proteinExistence type="inferred from homology"/>